<reference evidence="2" key="1">
    <citation type="journal article" date="2023" name="Front. Mar. Sci.">
        <title>A new Merluccius polli reference genome to investigate the effects of global change in West African waters.</title>
        <authorList>
            <person name="Mateo J.L."/>
            <person name="Blanco-Fernandez C."/>
            <person name="Garcia-Vazquez E."/>
            <person name="Machado-Schiaffino G."/>
        </authorList>
    </citation>
    <scope>NUCLEOTIDE SEQUENCE</scope>
    <source>
        <strain evidence="2">C29</strain>
        <tissue evidence="2">Fin</tissue>
    </source>
</reference>
<feature type="domain" description="HAT C-terminal dimerisation" evidence="1">
    <location>
        <begin position="142"/>
        <end position="183"/>
    </location>
</feature>
<evidence type="ECO:0000313" key="2">
    <source>
        <dbReference type="EMBL" id="KAK0151076.1"/>
    </source>
</evidence>
<comment type="caution">
    <text evidence="2">The sequence shown here is derived from an EMBL/GenBank/DDBJ whole genome shotgun (WGS) entry which is preliminary data.</text>
</comment>
<dbReference type="Pfam" id="PF05699">
    <property type="entry name" value="Dimer_Tnp_hAT"/>
    <property type="match status" value="1"/>
</dbReference>
<accession>A0AA47N3Q2</accession>
<dbReference type="PANTHER" id="PTHR46880">
    <property type="entry name" value="RAS-ASSOCIATING DOMAIN-CONTAINING PROTEIN"/>
    <property type="match status" value="1"/>
</dbReference>
<dbReference type="EMBL" id="JAOPHQ010001421">
    <property type="protein sequence ID" value="KAK0151076.1"/>
    <property type="molecule type" value="Genomic_DNA"/>
</dbReference>
<proteinExistence type="predicted"/>
<evidence type="ECO:0000313" key="3">
    <source>
        <dbReference type="Proteomes" id="UP001174136"/>
    </source>
</evidence>
<dbReference type="GO" id="GO:0046983">
    <property type="term" value="F:protein dimerization activity"/>
    <property type="evidence" value="ECO:0007669"/>
    <property type="project" value="InterPro"/>
</dbReference>
<organism evidence="2 3">
    <name type="scientific">Merluccius polli</name>
    <name type="common">Benguela hake</name>
    <name type="synonym">Merluccius cadenati</name>
    <dbReference type="NCBI Taxonomy" id="89951"/>
    <lineage>
        <taxon>Eukaryota</taxon>
        <taxon>Metazoa</taxon>
        <taxon>Chordata</taxon>
        <taxon>Craniata</taxon>
        <taxon>Vertebrata</taxon>
        <taxon>Euteleostomi</taxon>
        <taxon>Actinopterygii</taxon>
        <taxon>Neopterygii</taxon>
        <taxon>Teleostei</taxon>
        <taxon>Neoteleostei</taxon>
        <taxon>Acanthomorphata</taxon>
        <taxon>Zeiogadaria</taxon>
        <taxon>Gadariae</taxon>
        <taxon>Gadiformes</taxon>
        <taxon>Gadoidei</taxon>
        <taxon>Merlucciidae</taxon>
        <taxon>Merluccius</taxon>
    </lineage>
</organism>
<sequence>MQAWLHDDLDDPAGLGAFNITHEEERERRGRGQVEQTRKVLWSRFRTQVMGPYLDGRQDSLDRRFQNLDIMGAFHVLGPQAAKEDDAINIRNLKILSTKFLQQPENPVLQEWQSYKEHLLTGAFLDMDQLTIMGKLASQYDELGQLYPCLSQLAAIALTVPISSVNCERDFSMNRVKTDLRNRPLGDFPYDRALELFFKKN</sequence>
<dbReference type="Proteomes" id="UP001174136">
    <property type="component" value="Unassembled WGS sequence"/>
</dbReference>
<protein>
    <recommendedName>
        <fullName evidence="1">HAT C-terminal dimerisation domain-containing protein</fullName>
    </recommendedName>
</protein>
<dbReference type="PANTHER" id="PTHR46880:SF5">
    <property type="entry name" value="DUF4371 DOMAIN-CONTAINING PROTEIN"/>
    <property type="match status" value="1"/>
</dbReference>
<evidence type="ECO:0000259" key="1">
    <source>
        <dbReference type="Pfam" id="PF05699"/>
    </source>
</evidence>
<dbReference type="InterPro" id="IPR012337">
    <property type="entry name" value="RNaseH-like_sf"/>
</dbReference>
<dbReference type="AlphaFoldDB" id="A0AA47N3Q2"/>
<keyword evidence="3" id="KW-1185">Reference proteome</keyword>
<name>A0AA47N3Q2_MERPO</name>
<gene>
    <name evidence="2" type="ORF">N1851_007767</name>
</gene>
<dbReference type="SUPFAM" id="SSF53098">
    <property type="entry name" value="Ribonuclease H-like"/>
    <property type="match status" value="1"/>
</dbReference>
<dbReference type="InterPro" id="IPR008906">
    <property type="entry name" value="HATC_C_dom"/>
</dbReference>